<organism evidence="2 3">
    <name type="scientific">Thalassomonas actiniarum</name>
    <dbReference type="NCBI Taxonomy" id="485447"/>
    <lineage>
        <taxon>Bacteria</taxon>
        <taxon>Pseudomonadati</taxon>
        <taxon>Pseudomonadota</taxon>
        <taxon>Gammaproteobacteria</taxon>
        <taxon>Alteromonadales</taxon>
        <taxon>Colwelliaceae</taxon>
        <taxon>Thalassomonas</taxon>
    </lineage>
</organism>
<dbReference type="KEGG" id="tact:SG35_017470"/>
<evidence type="ECO:0000313" key="3">
    <source>
        <dbReference type="Proteomes" id="UP000032568"/>
    </source>
</evidence>
<proteinExistence type="predicted"/>
<dbReference type="RefSeq" id="WP_044831748.1">
    <property type="nucleotide sequence ID" value="NZ_CP059735.1"/>
</dbReference>
<keyword evidence="1" id="KW-0732">Signal</keyword>
<dbReference type="PROSITE" id="PS51257">
    <property type="entry name" value="PROKAR_LIPOPROTEIN"/>
    <property type="match status" value="1"/>
</dbReference>
<feature type="signal peptide" evidence="1">
    <location>
        <begin position="1"/>
        <end position="30"/>
    </location>
</feature>
<evidence type="ECO:0000313" key="2">
    <source>
        <dbReference type="EMBL" id="WDD97135.1"/>
    </source>
</evidence>
<dbReference type="Proteomes" id="UP000032568">
    <property type="component" value="Chromosome"/>
</dbReference>
<dbReference type="EMBL" id="CP059735">
    <property type="protein sequence ID" value="WDD97135.1"/>
    <property type="molecule type" value="Genomic_DNA"/>
</dbReference>
<protein>
    <submittedName>
        <fullName evidence="2">Uncharacterized protein</fullName>
    </submittedName>
</protein>
<gene>
    <name evidence="2" type="ORF">SG35_017470</name>
</gene>
<keyword evidence="3" id="KW-1185">Reference proteome</keyword>
<reference evidence="2 3" key="1">
    <citation type="journal article" date="2015" name="Genome Announc.">
        <title>Draft Genome Sequences of Marine Isolates of Thalassomonas viridans and Thalassomonas actiniarum.</title>
        <authorList>
            <person name="Olonade I."/>
            <person name="van Zyl L.J."/>
            <person name="Trindade M."/>
        </authorList>
    </citation>
    <scope>NUCLEOTIDE SEQUENCE [LARGE SCALE GENOMIC DNA]</scope>
    <source>
        <strain evidence="2 3">A5K-106</strain>
    </source>
</reference>
<name>A0AAF0C1U9_9GAMM</name>
<feature type="chain" id="PRO_5041949274" evidence="1">
    <location>
        <begin position="31"/>
        <end position="146"/>
    </location>
</feature>
<accession>A0AAF0C1U9</accession>
<reference evidence="2 3" key="2">
    <citation type="journal article" date="2022" name="Mar. Drugs">
        <title>Bioassay-Guided Fractionation Leads to the Detection of Cholic Acid Generated by the Rare Thalassomonas sp.</title>
        <authorList>
            <person name="Pheiffer F."/>
            <person name="Schneider Y.K."/>
            <person name="Hansen E.H."/>
            <person name="Andersen J.H."/>
            <person name="Isaksson J."/>
            <person name="Busche T."/>
            <person name="R C."/>
            <person name="Kalinowski J."/>
            <person name="Zyl L.V."/>
            <person name="Trindade M."/>
        </authorList>
    </citation>
    <scope>NUCLEOTIDE SEQUENCE [LARGE SCALE GENOMIC DNA]</scope>
    <source>
        <strain evidence="2 3">A5K-106</strain>
    </source>
</reference>
<dbReference type="AlphaFoldDB" id="A0AAF0C1U9"/>
<sequence length="146" mass="16149">MRFISVKQAVVITMITAAFSCTIAAPPARADQLFFTAKELVKMADVAVIGTLVDKHQITLAGEQKINLGVLRIEKHFKGLEKTQTTLLLQLAPYHKAGLTSTDVLLPENAQGLWLLQKYPSGLYRLERSDALRPEQDAAELFKGDK</sequence>
<evidence type="ECO:0000256" key="1">
    <source>
        <dbReference type="SAM" id="SignalP"/>
    </source>
</evidence>